<organism evidence="2 3">
    <name type="scientific">Cellulomonas triticagri</name>
    <dbReference type="NCBI Taxonomy" id="2483352"/>
    <lineage>
        <taxon>Bacteria</taxon>
        <taxon>Bacillati</taxon>
        <taxon>Actinomycetota</taxon>
        <taxon>Actinomycetes</taxon>
        <taxon>Micrococcales</taxon>
        <taxon>Cellulomonadaceae</taxon>
        <taxon>Cellulomonas</taxon>
    </lineage>
</organism>
<sequence>MASRVRARPQQSARLHEWAQRAAASGGRLSPQRAAAACGTSTGFAARVLTEHVARAAAEAGCSAGPDDLLAAGVLDDVPVAERGAQARWRWRTYVAALAAADEDLDRDARAGAAAGAGAAVESGSRTDVRPGRGARPSPARETSIWRVWAAALACGGLVAGGQREFLAAVRAHPAFATCTQARWARIWAIARELAFWADHDTMTTRPTHAVLAAAAGCRPRTVSRVVAELQAAGLLGLVAAGQSGFTRTDARPEAGSSAPHDGGTGQDTSAMGNLAAVYVLCVPAPTAHDDQAETEAWATFDDVPLVDVQDPWDGQGWALLDAVDADQSRGDDLADEVRTGAGSASEGARGEGGPDASSPEPVDKFGDPPTLGSCVELTDVRARGSEPLADALRAQPTGAAAPCGPSPRPALAASRLAGGSWLGTSGQDEPGSPAWAVNPTSSTRPAPSSGFTRSGWVSGTRRAARAHRRTVAGALIAAVPDLAALGAPALAAIVRDHVGAGWTAGDLHHALDWTPTGTRHPGALPSQPAPATATETGRRSLAAEIAVRRARDAHAARLAAVVTWRLGAWRDV</sequence>
<dbReference type="AlphaFoldDB" id="A0A3M2J5K3"/>
<comment type="caution">
    <text evidence="2">The sequence shown here is derived from an EMBL/GenBank/DDBJ whole genome shotgun (WGS) entry which is preliminary data.</text>
</comment>
<accession>A0A3M2J5K3</accession>
<evidence type="ECO:0000313" key="3">
    <source>
        <dbReference type="Proteomes" id="UP000269289"/>
    </source>
</evidence>
<gene>
    <name evidence="2" type="ORF">EBM89_10390</name>
</gene>
<feature type="region of interest" description="Disordered" evidence="1">
    <location>
        <begin position="516"/>
        <end position="538"/>
    </location>
</feature>
<feature type="region of interest" description="Disordered" evidence="1">
    <location>
        <begin position="329"/>
        <end position="374"/>
    </location>
</feature>
<feature type="region of interest" description="Disordered" evidence="1">
    <location>
        <begin position="247"/>
        <end position="270"/>
    </location>
</feature>
<protein>
    <submittedName>
        <fullName evidence="2">Helix-turn-helix domain-containing protein</fullName>
    </submittedName>
</protein>
<feature type="compositionally biased region" description="Basic and acidic residues" evidence="1">
    <location>
        <begin position="329"/>
        <end position="339"/>
    </location>
</feature>
<dbReference type="Proteomes" id="UP000269289">
    <property type="component" value="Unassembled WGS sequence"/>
</dbReference>
<feature type="compositionally biased region" description="Polar residues" evidence="1">
    <location>
        <begin position="439"/>
        <end position="458"/>
    </location>
</feature>
<dbReference type="EMBL" id="RFFI01000050">
    <property type="protein sequence ID" value="RMI09382.1"/>
    <property type="molecule type" value="Genomic_DNA"/>
</dbReference>
<proteinExistence type="predicted"/>
<feature type="region of interest" description="Disordered" evidence="1">
    <location>
        <begin position="420"/>
        <end position="462"/>
    </location>
</feature>
<name>A0A3M2J5K3_9CELL</name>
<feature type="region of interest" description="Disordered" evidence="1">
    <location>
        <begin position="116"/>
        <end position="139"/>
    </location>
</feature>
<keyword evidence="3" id="KW-1185">Reference proteome</keyword>
<evidence type="ECO:0000256" key="1">
    <source>
        <dbReference type="SAM" id="MobiDB-lite"/>
    </source>
</evidence>
<reference evidence="2 3" key="1">
    <citation type="submission" date="2018-10" db="EMBL/GenBank/DDBJ databases">
        <title>Isolation, diversity and antifungal activity of actinobacteria from wheat.</title>
        <authorList>
            <person name="Han C."/>
        </authorList>
    </citation>
    <scope>NUCLEOTIDE SEQUENCE [LARGE SCALE GENOMIC DNA]</scope>
    <source>
        <strain evidence="2 3">NEAU-YY56</strain>
    </source>
</reference>
<evidence type="ECO:0000313" key="2">
    <source>
        <dbReference type="EMBL" id="RMI09382.1"/>
    </source>
</evidence>
<feature type="non-terminal residue" evidence="2">
    <location>
        <position position="573"/>
    </location>
</feature>